<dbReference type="AlphaFoldDB" id="A0A7X4WCZ7"/>
<dbReference type="InterPro" id="IPR023696">
    <property type="entry name" value="Ureohydrolase_dom_sf"/>
</dbReference>
<dbReference type="PANTHER" id="PTHR10625:SF10">
    <property type="entry name" value="HISTONE DEACETYLASE HDAC1"/>
    <property type="match status" value="1"/>
</dbReference>
<dbReference type="InterPro" id="IPR037138">
    <property type="entry name" value="His_deacetylse_dom_sf"/>
</dbReference>
<organism evidence="3 4">
    <name type="scientific">Photobacterium halotolerans</name>
    <dbReference type="NCBI Taxonomy" id="265726"/>
    <lineage>
        <taxon>Bacteria</taxon>
        <taxon>Pseudomonadati</taxon>
        <taxon>Pseudomonadota</taxon>
        <taxon>Gammaproteobacteria</taxon>
        <taxon>Vibrionales</taxon>
        <taxon>Vibrionaceae</taxon>
        <taxon>Photobacterium</taxon>
    </lineage>
</organism>
<comment type="similarity">
    <text evidence="1">Belongs to the histone deacetylase family.</text>
</comment>
<dbReference type="PRINTS" id="PR01270">
    <property type="entry name" value="HDASUPER"/>
</dbReference>
<dbReference type="EMBL" id="WXWW01000195">
    <property type="protein sequence ID" value="NAW66127.1"/>
    <property type="molecule type" value="Genomic_DNA"/>
</dbReference>
<dbReference type="Pfam" id="PF00850">
    <property type="entry name" value="Hist_deacetyl"/>
    <property type="match status" value="1"/>
</dbReference>
<evidence type="ECO:0000256" key="1">
    <source>
        <dbReference type="ARBA" id="ARBA00005947"/>
    </source>
</evidence>
<dbReference type="SUPFAM" id="SSF52768">
    <property type="entry name" value="Arginase/deacetylase"/>
    <property type="match status" value="1"/>
</dbReference>
<sequence length="367" mass="39843">MNKTGFAFHEQCMWHDTGPCSVFDAPGGFIQPGTAAENPETKRRFKNLLDVSGLYATLIPIPGDLATHEDLQRFHTHEYIQRLAMISDKQFGDAGACAPFRQDAFHIAKLSAGLAIATVESVLKGEVNNAYCLTRPPGHHAESHQGNGFCLLGNIPIAIKAAQAKGLVKRVVVVDWDVHHGNGTQEAFYQDEDVLTISIHHDNNYPINSGSIHERGEGRGFGYNLNVPLPAGSGIGAYQATMMQIVEPAIDRFQPELIVVACGFDASAMDPLGCMMLNAETYGWMTKRLMVHADKHCGGKMAMIHEGGYSEGYVPFCGHAVVEALSNSPLHVPDPLGSDIANWGQQSLQPHQQALLSEIAPLLNAIR</sequence>
<name>A0A7X4WCZ7_9GAMM</name>
<comment type="caution">
    <text evidence="3">The sequence shown here is derived from an EMBL/GenBank/DDBJ whole genome shotgun (WGS) entry which is preliminary data.</text>
</comment>
<evidence type="ECO:0000313" key="4">
    <source>
        <dbReference type="Proteomes" id="UP000465712"/>
    </source>
</evidence>
<feature type="domain" description="Histone deacetylase" evidence="2">
    <location>
        <begin position="37"/>
        <end position="324"/>
    </location>
</feature>
<gene>
    <name evidence="3" type="ORF">CAG72_12955</name>
</gene>
<dbReference type="CDD" id="cd09996">
    <property type="entry name" value="HDAC_classII_1"/>
    <property type="match status" value="1"/>
</dbReference>
<dbReference type="InterPro" id="IPR000286">
    <property type="entry name" value="HDACs"/>
</dbReference>
<dbReference type="GO" id="GO:0004407">
    <property type="term" value="F:histone deacetylase activity"/>
    <property type="evidence" value="ECO:0007669"/>
    <property type="project" value="TreeGrafter"/>
</dbReference>
<protein>
    <submittedName>
        <fullName evidence="3">Class II histone deacetylase</fullName>
    </submittedName>
</protein>
<dbReference type="Gene3D" id="3.40.800.20">
    <property type="entry name" value="Histone deacetylase domain"/>
    <property type="match status" value="1"/>
</dbReference>
<accession>A0A7X4WCZ7</accession>
<dbReference type="Proteomes" id="UP000465712">
    <property type="component" value="Unassembled WGS sequence"/>
</dbReference>
<dbReference type="InterPro" id="IPR023801">
    <property type="entry name" value="His_deacetylse_dom"/>
</dbReference>
<proteinExistence type="inferred from homology"/>
<dbReference type="GO" id="GO:0040029">
    <property type="term" value="P:epigenetic regulation of gene expression"/>
    <property type="evidence" value="ECO:0007669"/>
    <property type="project" value="TreeGrafter"/>
</dbReference>
<evidence type="ECO:0000259" key="2">
    <source>
        <dbReference type="Pfam" id="PF00850"/>
    </source>
</evidence>
<dbReference type="RefSeq" id="WP_161445427.1">
    <property type="nucleotide sequence ID" value="NZ_WXWW01000195.1"/>
</dbReference>
<reference evidence="3 4" key="1">
    <citation type="submission" date="2017-05" db="EMBL/GenBank/DDBJ databases">
        <title>High clonality and local adaptation shapes Vibrionaceae linages within an endangered oasis.</title>
        <authorList>
            <person name="Vazquez-Rosas-Landa M."/>
        </authorList>
    </citation>
    <scope>NUCLEOTIDE SEQUENCE [LARGE SCALE GENOMIC DNA]</scope>
    <source>
        <strain evidence="3 4">P46_P4S1P180</strain>
    </source>
</reference>
<dbReference type="PANTHER" id="PTHR10625">
    <property type="entry name" value="HISTONE DEACETYLASE HDAC1-RELATED"/>
    <property type="match status" value="1"/>
</dbReference>
<evidence type="ECO:0000313" key="3">
    <source>
        <dbReference type="EMBL" id="NAW66127.1"/>
    </source>
</evidence>